<dbReference type="EMBL" id="JACEIK010002792">
    <property type="protein sequence ID" value="MCD9638892.1"/>
    <property type="molecule type" value="Genomic_DNA"/>
</dbReference>
<keyword evidence="2" id="KW-1185">Reference proteome</keyword>
<evidence type="ECO:0000313" key="2">
    <source>
        <dbReference type="Proteomes" id="UP000823775"/>
    </source>
</evidence>
<gene>
    <name evidence="1" type="ORF">HAX54_023064</name>
</gene>
<feature type="non-terminal residue" evidence="1">
    <location>
        <position position="1"/>
    </location>
</feature>
<organism evidence="1 2">
    <name type="scientific">Datura stramonium</name>
    <name type="common">Jimsonweed</name>
    <name type="synonym">Common thornapple</name>
    <dbReference type="NCBI Taxonomy" id="4076"/>
    <lineage>
        <taxon>Eukaryota</taxon>
        <taxon>Viridiplantae</taxon>
        <taxon>Streptophyta</taxon>
        <taxon>Embryophyta</taxon>
        <taxon>Tracheophyta</taxon>
        <taxon>Spermatophyta</taxon>
        <taxon>Magnoliopsida</taxon>
        <taxon>eudicotyledons</taxon>
        <taxon>Gunneridae</taxon>
        <taxon>Pentapetalae</taxon>
        <taxon>asterids</taxon>
        <taxon>lamiids</taxon>
        <taxon>Solanales</taxon>
        <taxon>Solanaceae</taxon>
        <taxon>Solanoideae</taxon>
        <taxon>Datureae</taxon>
        <taxon>Datura</taxon>
    </lineage>
</organism>
<protein>
    <submittedName>
        <fullName evidence="1">Uncharacterized protein</fullName>
    </submittedName>
</protein>
<reference evidence="1 2" key="1">
    <citation type="journal article" date="2021" name="BMC Genomics">
        <title>Datura genome reveals duplications of psychoactive alkaloid biosynthetic genes and high mutation rate following tissue culture.</title>
        <authorList>
            <person name="Rajewski A."/>
            <person name="Carter-House D."/>
            <person name="Stajich J."/>
            <person name="Litt A."/>
        </authorList>
    </citation>
    <scope>NUCLEOTIDE SEQUENCE [LARGE SCALE GENOMIC DNA]</scope>
    <source>
        <strain evidence="1">AR-01</strain>
    </source>
</reference>
<proteinExistence type="predicted"/>
<evidence type="ECO:0000313" key="1">
    <source>
        <dbReference type="EMBL" id="MCD9638892.1"/>
    </source>
</evidence>
<comment type="caution">
    <text evidence="1">The sequence shown here is derived from an EMBL/GenBank/DDBJ whole genome shotgun (WGS) entry which is preliminary data.</text>
</comment>
<accession>A0ABS8UX31</accession>
<sequence length="59" mass="6975">QILASGHYLDPTSNRRFADHNRLFTDKSSVEMFPSQSSSYHQWFINKWRITSCSSPTFY</sequence>
<feature type="non-terminal residue" evidence="1">
    <location>
        <position position="59"/>
    </location>
</feature>
<name>A0ABS8UX31_DATST</name>
<dbReference type="Proteomes" id="UP000823775">
    <property type="component" value="Unassembled WGS sequence"/>
</dbReference>